<dbReference type="Pfam" id="PF01494">
    <property type="entry name" value="FAD_binding_3"/>
    <property type="match status" value="1"/>
</dbReference>
<evidence type="ECO:0000313" key="6">
    <source>
        <dbReference type="EMBL" id="MBP2414199.1"/>
    </source>
</evidence>
<evidence type="ECO:0000256" key="1">
    <source>
        <dbReference type="ARBA" id="ARBA00001974"/>
    </source>
</evidence>
<dbReference type="PANTHER" id="PTHR46496:SF1">
    <property type="entry name" value="ZEAXANTHIN EPOXIDASE, CHLOROPLASTIC"/>
    <property type="match status" value="1"/>
</dbReference>
<evidence type="ECO:0000256" key="2">
    <source>
        <dbReference type="ARBA" id="ARBA00022630"/>
    </source>
</evidence>
<dbReference type="RefSeq" id="WP_209681932.1">
    <property type="nucleotide sequence ID" value="NZ_JAGIOI010000001.1"/>
</dbReference>
<evidence type="ECO:0000313" key="7">
    <source>
        <dbReference type="Proteomes" id="UP000711614"/>
    </source>
</evidence>
<keyword evidence="4" id="KW-0560">Oxidoreductase</keyword>
<organism evidence="6 7">
    <name type="scientific">Arthrobacter stackebrandtii</name>
    <dbReference type="NCBI Taxonomy" id="272161"/>
    <lineage>
        <taxon>Bacteria</taxon>
        <taxon>Bacillati</taxon>
        <taxon>Actinomycetota</taxon>
        <taxon>Actinomycetes</taxon>
        <taxon>Micrococcales</taxon>
        <taxon>Micrococcaceae</taxon>
        <taxon>Arthrobacter</taxon>
    </lineage>
</organism>
<feature type="domain" description="FAD-binding" evidence="5">
    <location>
        <begin position="2"/>
        <end position="327"/>
    </location>
</feature>
<evidence type="ECO:0000259" key="5">
    <source>
        <dbReference type="Pfam" id="PF01494"/>
    </source>
</evidence>
<name>A0ABS4YZN3_9MICC</name>
<dbReference type="PANTHER" id="PTHR46496">
    <property type="match status" value="1"/>
</dbReference>
<protein>
    <submittedName>
        <fullName evidence="6">2-polyprenyl-6-methoxyphenol hydroxylase-like FAD-dependent oxidoreductase</fullName>
    </submittedName>
</protein>
<dbReference type="SUPFAM" id="SSF51905">
    <property type="entry name" value="FAD/NAD(P)-binding domain"/>
    <property type="match status" value="1"/>
</dbReference>
<dbReference type="Gene3D" id="3.50.50.60">
    <property type="entry name" value="FAD/NAD(P)-binding domain"/>
    <property type="match status" value="1"/>
</dbReference>
<keyword evidence="3" id="KW-0274">FAD</keyword>
<dbReference type="InterPro" id="IPR036188">
    <property type="entry name" value="FAD/NAD-bd_sf"/>
</dbReference>
<dbReference type="Proteomes" id="UP000711614">
    <property type="component" value="Unassembled WGS sequence"/>
</dbReference>
<reference evidence="6 7" key="1">
    <citation type="submission" date="2021-03" db="EMBL/GenBank/DDBJ databases">
        <title>Sequencing the genomes of 1000 actinobacteria strains.</title>
        <authorList>
            <person name="Klenk H.-P."/>
        </authorList>
    </citation>
    <scope>NUCLEOTIDE SEQUENCE [LARGE SCALE GENOMIC DNA]</scope>
    <source>
        <strain evidence="6 7">DSM 16005</strain>
    </source>
</reference>
<accession>A0ABS4YZN3</accession>
<keyword evidence="7" id="KW-1185">Reference proteome</keyword>
<keyword evidence="2" id="KW-0285">Flavoprotein</keyword>
<dbReference type="PRINTS" id="PR00420">
    <property type="entry name" value="RNGMNOXGNASE"/>
</dbReference>
<dbReference type="InterPro" id="IPR002938">
    <property type="entry name" value="FAD-bd"/>
</dbReference>
<comment type="caution">
    <text evidence="6">The sequence shown here is derived from an EMBL/GenBank/DDBJ whole genome shotgun (WGS) entry which is preliminary data.</text>
</comment>
<sequence length="371" mass="38870">MKIAIIGAGIGGLTAALGLQRDGHRVRLFERQPELQGIGAGLSLFGNSFAALDAIGLGETVRGASGTEAAVFKGGQRAPSGEWLVVLPPAATATLRAAHRAELHRALVSALEPGTLRLGADASVSPDGAPRITVNGRTESFDRAIAADGINSRARRTLGIDPGLRYAGYTAWRGVTDGPFDLGGVAGETWGRGHRFGMLPLPGGRAYWFATATVPPLEPPGDSHEELLRRFGGWHRPVAELLEATSPAAVLRHDINDLAAPLPSFGRGQTLLLGDAAHAMTPDLGQGAGQAVEDAVAVVLLARAGRLGLDAYDHARRRRSQLVARRSRAMGRVGQLSSPVAAGLRDAALRLVPGGMVGAAAMKFQRWEHPR</sequence>
<comment type="cofactor">
    <cofactor evidence="1">
        <name>FAD</name>
        <dbReference type="ChEBI" id="CHEBI:57692"/>
    </cofactor>
</comment>
<evidence type="ECO:0000256" key="3">
    <source>
        <dbReference type="ARBA" id="ARBA00022827"/>
    </source>
</evidence>
<dbReference type="EMBL" id="JAGIOI010000001">
    <property type="protein sequence ID" value="MBP2414199.1"/>
    <property type="molecule type" value="Genomic_DNA"/>
</dbReference>
<gene>
    <name evidence="6" type="ORF">JOF48_002998</name>
</gene>
<proteinExistence type="predicted"/>
<evidence type="ECO:0000256" key="4">
    <source>
        <dbReference type="ARBA" id="ARBA00023002"/>
    </source>
</evidence>